<evidence type="ECO:0000313" key="1">
    <source>
        <dbReference type="EMBL" id="EHY65972.1"/>
    </source>
</evidence>
<accession>H8ZAR9</accession>
<proteinExistence type="predicted"/>
<protein>
    <submittedName>
        <fullName evidence="1">Uncharacterized protein</fullName>
    </submittedName>
</protein>
<dbReference type="HOGENOM" id="CLU_2427558_0_0_1"/>
<gene>
    <name evidence="1" type="ORF">NERG_00668</name>
</gene>
<name>H8ZAR9_NEMA1</name>
<organism evidence="1">
    <name type="scientific">Nematocida ausubeli (strain ATCC PRA-371 / ERTm2)</name>
    <name type="common">Nematode killer fungus</name>
    <dbReference type="NCBI Taxonomy" id="1913371"/>
    <lineage>
        <taxon>Eukaryota</taxon>
        <taxon>Fungi</taxon>
        <taxon>Fungi incertae sedis</taxon>
        <taxon>Microsporidia</taxon>
        <taxon>Nematocida</taxon>
    </lineage>
</organism>
<sequence length="91" mass="10499">MSCVSHWDLGFIFDLPCPVVGLIYFIRVNSGYISEIVLEAYTEWNKSVVNGILYTYKIQRKSVGSTLKYADYKKYQNIIKTSLFPVYTVAK</sequence>
<dbReference type="AlphaFoldDB" id="H8ZAR9"/>
<dbReference type="EMBL" id="JH604634">
    <property type="protein sequence ID" value="EHY65972.1"/>
    <property type="molecule type" value="Genomic_DNA"/>
</dbReference>
<dbReference type="Proteomes" id="UP000005622">
    <property type="component" value="Unassembled WGS sequence"/>
</dbReference>
<reference evidence="1" key="1">
    <citation type="submission" date="2011-03" db="EMBL/GenBank/DDBJ databases">
        <title>The Genome Sequence of Nematocida sp1 strain ERTm2.</title>
        <authorList>
            <consortium name="The Broad Institute Genome Sequencing Platform"/>
            <consortium name="The Broad Institute Genome Sequencing Center for Infectious Disease"/>
            <person name="Cuomo C."/>
            <person name="Troemel E."/>
            <person name="Young S.K."/>
            <person name="Zeng Q."/>
            <person name="Gargeya S."/>
            <person name="Fitzgerald M."/>
            <person name="Haas B."/>
            <person name="Abouelleil A."/>
            <person name="Alvarado L."/>
            <person name="Arachchi H.M."/>
            <person name="Berlin A."/>
            <person name="Brown A."/>
            <person name="Chapman S.B."/>
            <person name="Chen Z."/>
            <person name="Dunbar C."/>
            <person name="Freedman E."/>
            <person name="Gearin G."/>
            <person name="Gellesch M."/>
            <person name="Goldberg J."/>
            <person name="Griggs A."/>
            <person name="Gujja S."/>
            <person name="Heilman E.R."/>
            <person name="Heiman D."/>
            <person name="Howarth C."/>
            <person name="Larson L."/>
            <person name="Lui A."/>
            <person name="MacDonald P.J.P."/>
            <person name="Mehta T."/>
            <person name="Montmayeur A."/>
            <person name="Murphy C."/>
            <person name="Neiman D."/>
            <person name="Pearson M."/>
            <person name="Priest M."/>
            <person name="Roberts A."/>
            <person name="Saif S."/>
            <person name="Shea T."/>
            <person name="Shenoy N."/>
            <person name="Sisk P."/>
            <person name="Stolte C."/>
            <person name="Sykes S."/>
            <person name="White J."/>
            <person name="Yandava C."/>
            <person name="Wortman J."/>
            <person name="Nusbaum C."/>
            <person name="Birren B."/>
        </authorList>
    </citation>
    <scope>NUCLEOTIDE SEQUENCE</scope>
    <source>
        <strain evidence="1">ERTm2</strain>
    </source>
</reference>